<sequence>MQINTSQALAQNVPAQRSAAVTAALRYVNNKFAARDWKYLEEELDKDAMSGAEEAEALFDLDLDSDAHATPSLCHSPTSAAHQASPRAFTRAVCVSFAAGPVKLTHPADLEGRVKQLVSAFTGKSAIAASLQQQQQQPEQQWSLEQLASHLRSAGLAVEVISPPRPDQRSPLTTRSIRDPFLVVSLGPTISSSSNATCNHVVIVDAALHDHLSVAPVTPAYRRSLAAALPGGSTAPWVGSLARLVPLVKSLAPAVSLNFSSQGMEVPPWRRTSALLRRWECAEEPAARDSSPTAGPQRQQPEQPGPTGATRTITVAATTTTTISNMPCLVVTGFEVGSTAVGQEPWRDAEPGSFAALSFGAGWLQEAALERQRREQQQQPAEAPRPRSEDSEDSTADLVAGASPVSVFLYCGAPQRRDSARVIFGSLVKAAF</sequence>
<dbReference type="OMA" id="LRRWECA"/>
<protein>
    <submittedName>
        <fullName evidence="2">Uncharacterized protein</fullName>
    </submittedName>
</protein>
<organism evidence="2 3">
    <name type="scientific">Chlamydomonas reinhardtii</name>
    <name type="common">Chlamydomonas smithii</name>
    <dbReference type="NCBI Taxonomy" id="3055"/>
    <lineage>
        <taxon>Eukaryota</taxon>
        <taxon>Viridiplantae</taxon>
        <taxon>Chlorophyta</taxon>
        <taxon>core chlorophytes</taxon>
        <taxon>Chlorophyceae</taxon>
        <taxon>CS clade</taxon>
        <taxon>Chlamydomonadales</taxon>
        <taxon>Chlamydomonadaceae</taxon>
        <taxon>Chlamydomonas</taxon>
    </lineage>
</organism>
<feature type="region of interest" description="Disordered" evidence="1">
    <location>
        <begin position="282"/>
        <end position="311"/>
    </location>
</feature>
<dbReference type="PaxDb" id="3055-EDP06136"/>
<dbReference type="InterPro" id="IPR006502">
    <property type="entry name" value="PDDEXK-like"/>
</dbReference>
<evidence type="ECO:0000313" key="3">
    <source>
        <dbReference type="Proteomes" id="UP000006906"/>
    </source>
</evidence>
<evidence type="ECO:0000256" key="1">
    <source>
        <dbReference type="SAM" id="MobiDB-lite"/>
    </source>
</evidence>
<dbReference type="Gramene" id="PNW85163">
    <property type="protein sequence ID" value="PNW85163"/>
    <property type="gene ID" value="CHLRE_03g174350v5"/>
</dbReference>
<dbReference type="HOGENOM" id="CLU_635173_0_0_1"/>
<dbReference type="EMBL" id="CM008964">
    <property type="protein sequence ID" value="PNW85163.1"/>
    <property type="molecule type" value="Genomic_DNA"/>
</dbReference>
<dbReference type="GeneID" id="5728882"/>
<accession>A8IE71</accession>
<evidence type="ECO:0000313" key="2">
    <source>
        <dbReference type="EMBL" id="PNW85163.1"/>
    </source>
</evidence>
<dbReference type="Proteomes" id="UP000006906">
    <property type="component" value="Chromosome 3"/>
</dbReference>
<proteinExistence type="predicted"/>
<feature type="compositionally biased region" description="Low complexity" evidence="1">
    <location>
        <begin position="295"/>
        <end position="311"/>
    </location>
</feature>
<dbReference type="PANTHER" id="PTHR31579:SF1">
    <property type="entry name" value="OS03G0796600 PROTEIN"/>
    <property type="match status" value="1"/>
</dbReference>
<dbReference type="PANTHER" id="PTHR31579">
    <property type="entry name" value="OS03G0796600 PROTEIN"/>
    <property type="match status" value="1"/>
</dbReference>
<name>A8IE71_CHLRE</name>
<dbReference type="AlphaFoldDB" id="A8IE71"/>
<dbReference type="InParanoid" id="A8IE71"/>
<keyword evidence="3" id="KW-1185">Reference proteome</keyword>
<dbReference type="Pfam" id="PF04720">
    <property type="entry name" value="PDDEXK_6"/>
    <property type="match status" value="1"/>
</dbReference>
<feature type="region of interest" description="Disordered" evidence="1">
    <location>
        <begin position="370"/>
        <end position="396"/>
    </location>
</feature>
<dbReference type="OrthoDB" id="691424at2759"/>
<dbReference type="RefSeq" id="XP_001703454.1">
    <property type="nucleotide sequence ID" value="XM_001703402.2"/>
</dbReference>
<reference evidence="2 3" key="1">
    <citation type="journal article" date="2007" name="Science">
        <title>The Chlamydomonas genome reveals the evolution of key animal and plant functions.</title>
        <authorList>
            <person name="Merchant S.S."/>
            <person name="Prochnik S.E."/>
            <person name="Vallon O."/>
            <person name="Harris E.H."/>
            <person name="Karpowicz S.J."/>
            <person name="Witman G.B."/>
            <person name="Terry A."/>
            <person name="Salamov A."/>
            <person name="Fritz-Laylin L.K."/>
            <person name="Marechal-Drouard L."/>
            <person name="Marshall W.F."/>
            <person name="Qu L.H."/>
            <person name="Nelson D.R."/>
            <person name="Sanderfoot A.A."/>
            <person name="Spalding M.H."/>
            <person name="Kapitonov V.V."/>
            <person name="Ren Q."/>
            <person name="Ferris P."/>
            <person name="Lindquist E."/>
            <person name="Shapiro H."/>
            <person name="Lucas S.M."/>
            <person name="Grimwood J."/>
            <person name="Schmutz J."/>
            <person name="Cardol P."/>
            <person name="Cerutti H."/>
            <person name="Chanfreau G."/>
            <person name="Chen C.L."/>
            <person name="Cognat V."/>
            <person name="Croft M.T."/>
            <person name="Dent R."/>
            <person name="Dutcher S."/>
            <person name="Fernandez E."/>
            <person name="Fukuzawa H."/>
            <person name="Gonzalez-Ballester D."/>
            <person name="Gonzalez-Halphen D."/>
            <person name="Hallmann A."/>
            <person name="Hanikenne M."/>
            <person name="Hippler M."/>
            <person name="Inwood W."/>
            <person name="Jabbari K."/>
            <person name="Kalanon M."/>
            <person name="Kuras R."/>
            <person name="Lefebvre P.A."/>
            <person name="Lemaire S.D."/>
            <person name="Lobanov A.V."/>
            <person name="Lohr M."/>
            <person name="Manuell A."/>
            <person name="Meier I."/>
            <person name="Mets L."/>
            <person name="Mittag M."/>
            <person name="Mittelmeier T."/>
            <person name="Moroney J.V."/>
            <person name="Moseley J."/>
            <person name="Napoli C."/>
            <person name="Nedelcu A.M."/>
            <person name="Niyogi K."/>
            <person name="Novoselov S.V."/>
            <person name="Paulsen I.T."/>
            <person name="Pazour G."/>
            <person name="Purton S."/>
            <person name="Ral J.P."/>
            <person name="Riano-Pachon D.M."/>
            <person name="Riekhof W."/>
            <person name="Rymarquis L."/>
            <person name="Schroda M."/>
            <person name="Stern D."/>
            <person name="Umen J."/>
            <person name="Willows R."/>
            <person name="Wilson N."/>
            <person name="Zimmer S.L."/>
            <person name="Allmer J."/>
            <person name="Balk J."/>
            <person name="Bisova K."/>
            <person name="Chen C.J."/>
            <person name="Elias M."/>
            <person name="Gendler K."/>
            <person name="Hauser C."/>
            <person name="Lamb M.R."/>
            <person name="Ledford H."/>
            <person name="Long J.C."/>
            <person name="Minagawa J."/>
            <person name="Page M.D."/>
            <person name="Pan J."/>
            <person name="Pootakham W."/>
            <person name="Roje S."/>
            <person name="Rose A."/>
            <person name="Stahlberg E."/>
            <person name="Terauchi A.M."/>
            <person name="Yang P."/>
            <person name="Ball S."/>
            <person name="Bowler C."/>
            <person name="Dieckmann C.L."/>
            <person name="Gladyshev V.N."/>
            <person name="Green P."/>
            <person name="Jorgensen R."/>
            <person name="Mayfield S."/>
            <person name="Mueller-Roeber B."/>
            <person name="Rajamani S."/>
            <person name="Sayre R.T."/>
            <person name="Brokstein P."/>
            <person name="Dubchak I."/>
            <person name="Goodstein D."/>
            <person name="Hornick L."/>
            <person name="Huang Y.W."/>
            <person name="Jhaveri J."/>
            <person name="Luo Y."/>
            <person name="Martinez D."/>
            <person name="Ngau W.C."/>
            <person name="Otillar B."/>
            <person name="Poliakov A."/>
            <person name="Porter A."/>
            <person name="Szajkowski L."/>
            <person name="Werner G."/>
            <person name="Zhou K."/>
            <person name="Grigoriev I.V."/>
            <person name="Rokhsar D.S."/>
            <person name="Grossman A.R."/>
        </authorList>
    </citation>
    <scope>NUCLEOTIDE SEQUENCE [LARGE SCALE GENOMIC DNA]</scope>
    <source>
        <strain evidence="3">CC-503</strain>
    </source>
</reference>
<dbReference type="KEGG" id="cre:CHLRE_03g174350v5"/>
<gene>
    <name evidence="2" type="ORF">CHLRE_03g174350v5</name>
</gene>